<keyword evidence="3" id="KW-0732">Signal</keyword>
<evidence type="ECO:0000256" key="6">
    <source>
        <dbReference type="ARBA" id="ARBA00023180"/>
    </source>
</evidence>
<dbReference type="InterPro" id="IPR029033">
    <property type="entry name" value="His_PPase_superfam"/>
</dbReference>
<comment type="catalytic activity">
    <reaction evidence="1">
        <text>a phosphate monoester + H2O = an alcohol + phosphate</text>
        <dbReference type="Rhea" id="RHEA:15017"/>
        <dbReference type="ChEBI" id="CHEBI:15377"/>
        <dbReference type="ChEBI" id="CHEBI:30879"/>
        <dbReference type="ChEBI" id="CHEBI:43474"/>
        <dbReference type="ChEBI" id="CHEBI:67140"/>
        <dbReference type="EC" id="3.1.3.2"/>
    </reaction>
</comment>
<dbReference type="SUPFAM" id="SSF53254">
    <property type="entry name" value="Phosphoglycerate mutase-like"/>
    <property type="match status" value="3"/>
</dbReference>
<evidence type="ECO:0000256" key="2">
    <source>
        <dbReference type="ARBA" id="ARBA00012646"/>
    </source>
</evidence>
<protein>
    <recommendedName>
        <fullName evidence="2">acid phosphatase</fullName>
        <ecNumber evidence="2">3.1.3.2</ecNumber>
    </recommendedName>
</protein>
<keyword evidence="4" id="KW-0378">Hydrolase</keyword>
<name>A0AAN9TAU5_9HEMI</name>
<dbReference type="InterPro" id="IPR050645">
    <property type="entry name" value="Histidine_acid_phosphatase"/>
</dbReference>
<dbReference type="Proteomes" id="UP001367676">
    <property type="component" value="Unassembled WGS sequence"/>
</dbReference>
<dbReference type="AlphaFoldDB" id="A0AAN9TAU5"/>
<evidence type="ECO:0000313" key="7">
    <source>
        <dbReference type="EMBL" id="KAK7580583.1"/>
    </source>
</evidence>
<dbReference type="GO" id="GO:0003993">
    <property type="term" value="F:acid phosphatase activity"/>
    <property type="evidence" value="ECO:0007669"/>
    <property type="project" value="UniProtKB-EC"/>
</dbReference>
<organism evidence="7 8">
    <name type="scientific">Parthenolecanium corni</name>
    <dbReference type="NCBI Taxonomy" id="536013"/>
    <lineage>
        <taxon>Eukaryota</taxon>
        <taxon>Metazoa</taxon>
        <taxon>Ecdysozoa</taxon>
        <taxon>Arthropoda</taxon>
        <taxon>Hexapoda</taxon>
        <taxon>Insecta</taxon>
        <taxon>Pterygota</taxon>
        <taxon>Neoptera</taxon>
        <taxon>Paraneoptera</taxon>
        <taxon>Hemiptera</taxon>
        <taxon>Sternorrhyncha</taxon>
        <taxon>Coccoidea</taxon>
        <taxon>Coccidae</taxon>
        <taxon>Parthenolecanium</taxon>
    </lineage>
</organism>
<evidence type="ECO:0000256" key="4">
    <source>
        <dbReference type="ARBA" id="ARBA00022801"/>
    </source>
</evidence>
<evidence type="ECO:0000256" key="1">
    <source>
        <dbReference type="ARBA" id="ARBA00000032"/>
    </source>
</evidence>
<keyword evidence="6" id="KW-0325">Glycoprotein</keyword>
<dbReference type="PANTHER" id="PTHR11567:SF211">
    <property type="entry name" value="PROSTATIC ACID PHOSPHATASE"/>
    <property type="match status" value="1"/>
</dbReference>
<accession>A0AAN9TAU5</accession>
<evidence type="ECO:0000313" key="8">
    <source>
        <dbReference type="Proteomes" id="UP001367676"/>
    </source>
</evidence>
<dbReference type="Gene3D" id="3.40.50.1240">
    <property type="entry name" value="Phosphoglycerate mutase-like"/>
    <property type="match status" value="3"/>
</dbReference>
<dbReference type="EMBL" id="JBBCAQ010000034">
    <property type="protein sequence ID" value="KAK7580583.1"/>
    <property type="molecule type" value="Genomic_DNA"/>
</dbReference>
<comment type="caution">
    <text evidence="7">The sequence shown here is derived from an EMBL/GenBank/DDBJ whole genome shotgun (WGS) entry which is preliminary data.</text>
</comment>
<evidence type="ECO:0000256" key="5">
    <source>
        <dbReference type="ARBA" id="ARBA00023157"/>
    </source>
</evidence>
<keyword evidence="8" id="KW-1185">Reference proteome</keyword>
<gene>
    <name evidence="7" type="ORF">V9T40_001212</name>
</gene>
<dbReference type="PANTHER" id="PTHR11567">
    <property type="entry name" value="ACID PHOSPHATASE-RELATED"/>
    <property type="match status" value="1"/>
</dbReference>
<dbReference type="EC" id="3.1.3.2" evidence="2"/>
<proteinExistence type="predicted"/>
<keyword evidence="5" id="KW-1015">Disulfide bond</keyword>
<sequence>MKSITADFVSAKNLTNDFRKIFHFYSGHDETVALIMNVLGNYNGISPLYGSALILELRNKGKDNYIVIFRHGDRAPVSTYPNDPHKSYLWPDGLGQLLKVRYKNSSNSSPKLLDIPKCGEPCTLEKFINMTRPLMVQNWKLECQLKNRKNETSYENIANFM</sequence>
<reference evidence="7 8" key="1">
    <citation type="submission" date="2024-03" db="EMBL/GenBank/DDBJ databases">
        <title>Adaptation during the transition from Ophiocordyceps entomopathogen to insect associate is accompanied by gene loss and intensified selection.</title>
        <authorList>
            <person name="Ward C.M."/>
            <person name="Onetto C.A."/>
            <person name="Borneman A.R."/>
        </authorList>
    </citation>
    <scope>NUCLEOTIDE SEQUENCE [LARGE SCALE GENOMIC DNA]</scope>
    <source>
        <strain evidence="7">AWRI1</strain>
        <tissue evidence="7">Single Adult Female</tissue>
    </source>
</reference>
<evidence type="ECO:0000256" key="3">
    <source>
        <dbReference type="ARBA" id="ARBA00022729"/>
    </source>
</evidence>